<evidence type="ECO:0000259" key="2">
    <source>
        <dbReference type="Pfam" id="PF00561"/>
    </source>
</evidence>
<evidence type="ECO:0000313" key="3">
    <source>
        <dbReference type="EMBL" id="MDQ0188528.1"/>
    </source>
</evidence>
<keyword evidence="4" id="KW-1185">Reference proteome</keyword>
<feature type="region of interest" description="Disordered" evidence="1">
    <location>
        <begin position="236"/>
        <end position="255"/>
    </location>
</feature>
<dbReference type="SUPFAM" id="SSF53474">
    <property type="entry name" value="alpha/beta-Hydrolases"/>
    <property type="match status" value="1"/>
</dbReference>
<feature type="domain" description="AB hydrolase-1" evidence="2">
    <location>
        <begin position="13"/>
        <end position="110"/>
    </location>
</feature>
<comment type="caution">
    <text evidence="3">The sequence shown here is derived from an EMBL/GenBank/DDBJ whole genome shotgun (WGS) entry which is preliminary data.</text>
</comment>
<protein>
    <submittedName>
        <fullName evidence="3">Pimeloyl-ACP methyl ester carboxylesterase</fullName>
    </submittedName>
</protein>
<dbReference type="EMBL" id="JAUSTP010000001">
    <property type="protein sequence ID" value="MDQ0188528.1"/>
    <property type="molecule type" value="Genomic_DNA"/>
</dbReference>
<name>A0ABT9XE03_9BACL</name>
<reference evidence="3 4" key="1">
    <citation type="submission" date="2023-07" db="EMBL/GenBank/DDBJ databases">
        <title>Genomic Encyclopedia of Type Strains, Phase IV (KMG-IV): sequencing the most valuable type-strain genomes for metagenomic binning, comparative biology and taxonomic classification.</title>
        <authorList>
            <person name="Goeker M."/>
        </authorList>
    </citation>
    <scope>NUCLEOTIDE SEQUENCE [LARGE SCALE GENOMIC DNA]</scope>
    <source>
        <strain evidence="3 4">DSM 4006</strain>
    </source>
</reference>
<gene>
    <name evidence="3" type="ORF">J2S03_000332</name>
</gene>
<dbReference type="Gene3D" id="3.40.50.1820">
    <property type="entry name" value="alpha/beta hydrolase"/>
    <property type="match status" value="1"/>
</dbReference>
<dbReference type="RefSeq" id="WP_274455927.1">
    <property type="nucleotide sequence ID" value="NZ_CP067097.1"/>
</dbReference>
<organism evidence="3 4">
    <name type="scientific">Alicyclobacillus cycloheptanicus</name>
    <dbReference type="NCBI Taxonomy" id="1457"/>
    <lineage>
        <taxon>Bacteria</taxon>
        <taxon>Bacillati</taxon>
        <taxon>Bacillota</taxon>
        <taxon>Bacilli</taxon>
        <taxon>Bacillales</taxon>
        <taxon>Alicyclobacillaceae</taxon>
        <taxon>Alicyclobacillus</taxon>
    </lineage>
</organism>
<dbReference type="PANTHER" id="PTHR43798">
    <property type="entry name" value="MONOACYLGLYCEROL LIPASE"/>
    <property type="match status" value="1"/>
</dbReference>
<sequence>MHWYEESVGHGTPVLFLPGSGWCGNAGMNIADELKPDHQVLMVDLPGIGRSDGIEGRVTPTKMGTWVRAYLDNRGIERCHLIGHSLGGAILLTFAAQYPEKVLSLTLLDVGYCRVPRFPVQVLGSVGYLAPIIAGLEQIFGPSILKKVMGDIFGQDQAVTGASPSDSLETKIADVKRRGWYTLDDDEYLRKALAFEPTLSIEGVELWLALYRMNPFKFISQVRCPCLLLYGTFPSSDAKSTAHSAQHRQMSRTEP</sequence>
<evidence type="ECO:0000256" key="1">
    <source>
        <dbReference type="SAM" id="MobiDB-lite"/>
    </source>
</evidence>
<dbReference type="Proteomes" id="UP001232973">
    <property type="component" value="Unassembled WGS sequence"/>
</dbReference>
<evidence type="ECO:0000313" key="4">
    <source>
        <dbReference type="Proteomes" id="UP001232973"/>
    </source>
</evidence>
<dbReference type="InterPro" id="IPR050266">
    <property type="entry name" value="AB_hydrolase_sf"/>
</dbReference>
<dbReference type="InterPro" id="IPR029058">
    <property type="entry name" value="AB_hydrolase_fold"/>
</dbReference>
<feature type="compositionally biased region" description="Basic residues" evidence="1">
    <location>
        <begin position="245"/>
        <end position="255"/>
    </location>
</feature>
<proteinExistence type="predicted"/>
<accession>A0ABT9XE03</accession>
<dbReference type="PANTHER" id="PTHR43798:SF33">
    <property type="entry name" value="HYDROLASE, PUTATIVE (AFU_ORTHOLOGUE AFUA_2G14860)-RELATED"/>
    <property type="match status" value="1"/>
</dbReference>
<dbReference type="InterPro" id="IPR000073">
    <property type="entry name" value="AB_hydrolase_1"/>
</dbReference>
<dbReference type="Pfam" id="PF00561">
    <property type="entry name" value="Abhydrolase_1"/>
    <property type="match status" value="1"/>
</dbReference>
<dbReference type="PRINTS" id="PR00111">
    <property type="entry name" value="ABHYDROLASE"/>
</dbReference>